<keyword evidence="2" id="KW-1185">Reference proteome</keyword>
<name>A0A066U7P1_9PSEU</name>
<evidence type="ECO:0000313" key="2">
    <source>
        <dbReference type="Proteomes" id="UP000027345"/>
    </source>
</evidence>
<gene>
    <name evidence="1" type="ORF">DV20_13285</name>
</gene>
<dbReference type="AlphaFoldDB" id="A0A066U7P1"/>
<proteinExistence type="predicted"/>
<dbReference type="EMBL" id="JMQI01000026">
    <property type="protein sequence ID" value="KDN21887.1"/>
    <property type="molecule type" value="Genomic_DNA"/>
</dbReference>
<organism evidence="1 2">
    <name type="scientific">Amycolatopsis rifamycinica</name>
    <dbReference type="NCBI Taxonomy" id="287986"/>
    <lineage>
        <taxon>Bacteria</taxon>
        <taxon>Bacillati</taxon>
        <taxon>Actinomycetota</taxon>
        <taxon>Actinomycetes</taxon>
        <taxon>Pseudonocardiales</taxon>
        <taxon>Pseudonocardiaceae</taxon>
        <taxon>Amycolatopsis</taxon>
    </lineage>
</organism>
<protein>
    <submittedName>
        <fullName evidence="1">Uncharacterized protein</fullName>
    </submittedName>
</protein>
<reference evidence="1 2" key="1">
    <citation type="submission" date="2014-05" db="EMBL/GenBank/DDBJ databases">
        <title>Draft genome sequence of Amycolatopsis rifamycinica DSM 46095.</title>
        <authorList>
            <person name="Lal R."/>
            <person name="Saxena A."/>
            <person name="Kumari R."/>
            <person name="Mukherjee U."/>
            <person name="Singh P."/>
            <person name="Sangwan N."/>
            <person name="Mahato N.K."/>
        </authorList>
    </citation>
    <scope>NUCLEOTIDE SEQUENCE [LARGE SCALE GENOMIC DNA]</scope>
    <source>
        <strain evidence="1 2">DSM 46095</strain>
    </source>
</reference>
<dbReference type="Proteomes" id="UP000027345">
    <property type="component" value="Unassembled WGS sequence"/>
</dbReference>
<evidence type="ECO:0000313" key="1">
    <source>
        <dbReference type="EMBL" id="KDN21887.1"/>
    </source>
</evidence>
<sequence length="59" mass="6539">MPNRVMISPDTSPIPCERCGRDTLYVARLVSGEGTLLGQVMVCTSCRQDRRAQRSRRGG</sequence>
<accession>A0A066U7P1</accession>
<comment type="caution">
    <text evidence="1">The sequence shown here is derived from an EMBL/GenBank/DDBJ whole genome shotgun (WGS) entry which is preliminary data.</text>
</comment>